<dbReference type="InterPro" id="IPR035671">
    <property type="entry name" value="DsbD_gamma"/>
</dbReference>
<keyword evidence="2 6" id="KW-0812">Transmembrane</keyword>
<feature type="transmembrane region" description="Helical" evidence="6">
    <location>
        <begin position="441"/>
        <end position="467"/>
    </location>
</feature>
<dbReference type="Pfam" id="PF13899">
    <property type="entry name" value="Thioredoxin_7"/>
    <property type="match status" value="1"/>
</dbReference>
<feature type="domain" description="Cytochrome C biogenesis protein transmembrane" evidence="8">
    <location>
        <begin position="321"/>
        <end position="530"/>
    </location>
</feature>
<evidence type="ECO:0000256" key="7">
    <source>
        <dbReference type="SAM" id="SignalP"/>
    </source>
</evidence>
<evidence type="ECO:0000256" key="4">
    <source>
        <dbReference type="ARBA" id="ARBA00022989"/>
    </source>
</evidence>
<dbReference type="Gene3D" id="3.40.30.10">
    <property type="entry name" value="Glutaredoxin"/>
    <property type="match status" value="1"/>
</dbReference>
<gene>
    <name evidence="10" type="ORF">HJG44_09885</name>
</gene>
<feature type="chain" id="PRO_5032766938" evidence="7">
    <location>
        <begin position="24"/>
        <end position="734"/>
    </location>
</feature>
<dbReference type="Pfam" id="PF02683">
    <property type="entry name" value="DsbD_TM"/>
    <property type="match status" value="1"/>
</dbReference>
<dbReference type="PANTHER" id="PTHR32234">
    <property type="entry name" value="THIOL:DISULFIDE INTERCHANGE PROTEIN DSBD"/>
    <property type="match status" value="1"/>
</dbReference>
<accession>A0A849I5T4</accession>
<evidence type="ECO:0000256" key="3">
    <source>
        <dbReference type="ARBA" id="ARBA00022748"/>
    </source>
</evidence>
<evidence type="ECO:0000256" key="5">
    <source>
        <dbReference type="ARBA" id="ARBA00023136"/>
    </source>
</evidence>
<feature type="transmembrane region" description="Helical" evidence="6">
    <location>
        <begin position="363"/>
        <end position="383"/>
    </location>
</feature>
<organism evidence="10 11">
    <name type="scientific">Enterovirga aerilata</name>
    <dbReference type="NCBI Taxonomy" id="2730920"/>
    <lineage>
        <taxon>Bacteria</taxon>
        <taxon>Pseudomonadati</taxon>
        <taxon>Pseudomonadota</taxon>
        <taxon>Alphaproteobacteria</taxon>
        <taxon>Hyphomicrobiales</taxon>
        <taxon>Methylobacteriaceae</taxon>
        <taxon>Enterovirga</taxon>
    </lineage>
</organism>
<comment type="caution">
    <text evidence="10">The sequence shown here is derived from an EMBL/GenBank/DDBJ whole genome shotgun (WGS) entry which is preliminary data.</text>
</comment>
<keyword evidence="11" id="KW-1185">Reference proteome</keyword>
<keyword evidence="3" id="KW-0201">Cytochrome c-type biogenesis</keyword>
<proteinExistence type="predicted"/>
<dbReference type="GO" id="GO:0015035">
    <property type="term" value="F:protein-disulfide reductase activity"/>
    <property type="evidence" value="ECO:0007669"/>
    <property type="project" value="TreeGrafter"/>
</dbReference>
<feature type="transmembrane region" description="Helical" evidence="6">
    <location>
        <begin position="473"/>
        <end position="497"/>
    </location>
</feature>
<feature type="domain" description="Thiol:disulfide interchange protein DsbD N-terminal" evidence="9">
    <location>
        <begin position="29"/>
        <end position="153"/>
    </location>
</feature>
<keyword evidence="5 6" id="KW-0472">Membrane</keyword>
<dbReference type="CDD" id="cd02953">
    <property type="entry name" value="DsbDgamma"/>
    <property type="match status" value="1"/>
</dbReference>
<feature type="transmembrane region" description="Helical" evidence="6">
    <location>
        <begin position="571"/>
        <end position="591"/>
    </location>
</feature>
<dbReference type="AlphaFoldDB" id="A0A849I5T4"/>
<dbReference type="InterPro" id="IPR036249">
    <property type="entry name" value="Thioredoxin-like_sf"/>
</dbReference>
<keyword evidence="7" id="KW-0732">Signal</keyword>
<dbReference type="GO" id="GO:0045454">
    <property type="term" value="P:cell redox homeostasis"/>
    <property type="evidence" value="ECO:0007669"/>
    <property type="project" value="TreeGrafter"/>
</dbReference>
<dbReference type="GO" id="GO:0017004">
    <property type="term" value="P:cytochrome complex assembly"/>
    <property type="evidence" value="ECO:0007669"/>
    <property type="project" value="UniProtKB-KW"/>
</dbReference>
<reference evidence="10 11" key="1">
    <citation type="submission" date="2020-04" db="EMBL/GenBank/DDBJ databases">
        <title>Enterovirga sp. isolate from soil.</title>
        <authorList>
            <person name="Chea S."/>
            <person name="Kim D.-U."/>
        </authorList>
    </citation>
    <scope>NUCLEOTIDE SEQUENCE [LARGE SCALE GENOMIC DNA]</scope>
    <source>
        <strain evidence="10 11">DB1703</strain>
    </source>
</reference>
<sequence>MKALLSAALVALSLWAGFGHATAAPRAEDLVKAELVAEPSAVRPGEPFTVGVKLTMAPHWHTYWRNPGDSGLATEIRWSLPEGLQAGPIQWPVPQRIPVSHLVNYGYEGETILLTEITPPADLSPSRPLTLKADVSYLVCERECIPGEASLSILLPVAGPSEDGRPDPADKALFDRARAALPTPSPWTARTEISGDKLLFSVEAPGLGPGSIRSAYLFPFDETAIEHAAPQSLSARADGFALEIKRSSLSQGEPAPLGGVLVLEEALDTGTVRHAVEIGAPPKASPAAAAVAPGTPAAAGPGAGTRQPAELTFAGVAQAAFLAFLGGLILNLMPCVFPVLSIKVLSLVKHSGYPPALVRLNGLAYAAGVVGSFLLLAGILLAVRAGGAEVGWGFQLQSPAVVTALAFLLFAMGLSLSGVVELGTSLAGFGQRLDTRTGLPGSFLTGILATVVATPCTAPFMGTAIGFAMTAPAVVALAIFAALGLGLALPFLLLTFWPGLARHLPRPGRWMETLKQFLAFPIYATVAWLLFVLSQEVGPAGLFSALIGLVAVGFAAWALRLAAFREGWSRRAWQGGALAAILALVGLGIAIDRDRVQGSASAAAASGEAWQPFTQARLDQLRAEGRPVFVNMTAAWCITCIVNERTALSTEAVQQAFRSRQVAYLKGDWTNRNPEITRLLEQHGRSGVPLYVFYPPGGEPVVLPQILTQATVIDSLGAAPSKRAGLQSSATRKE</sequence>
<name>A0A849I5T4_9HYPH</name>
<dbReference type="InterPro" id="IPR028250">
    <property type="entry name" value="DsbDN"/>
</dbReference>
<feature type="transmembrane region" description="Helical" evidence="6">
    <location>
        <begin position="540"/>
        <end position="559"/>
    </location>
</feature>
<comment type="subcellular location">
    <subcellularLocation>
        <location evidence="1">Membrane</location>
        <topology evidence="1">Multi-pass membrane protein</topology>
    </subcellularLocation>
</comment>
<dbReference type="InterPro" id="IPR003834">
    <property type="entry name" value="Cyt_c_assmbl_TM_dom"/>
</dbReference>
<feature type="signal peptide" evidence="7">
    <location>
        <begin position="1"/>
        <end position="23"/>
    </location>
</feature>
<dbReference type="SUPFAM" id="SSF52833">
    <property type="entry name" value="Thioredoxin-like"/>
    <property type="match status" value="1"/>
</dbReference>
<protein>
    <submittedName>
        <fullName evidence="10">Thiol:disulfide interchange protein</fullName>
    </submittedName>
</protein>
<evidence type="ECO:0000256" key="2">
    <source>
        <dbReference type="ARBA" id="ARBA00022692"/>
    </source>
</evidence>
<dbReference type="Pfam" id="PF11412">
    <property type="entry name" value="DsbD_N"/>
    <property type="match status" value="1"/>
</dbReference>
<dbReference type="GO" id="GO:0016020">
    <property type="term" value="C:membrane"/>
    <property type="evidence" value="ECO:0007669"/>
    <property type="project" value="UniProtKB-SubCell"/>
</dbReference>
<feature type="transmembrane region" description="Helical" evidence="6">
    <location>
        <begin position="319"/>
        <end position="342"/>
    </location>
</feature>
<feature type="transmembrane region" description="Helical" evidence="6">
    <location>
        <begin position="403"/>
        <end position="429"/>
    </location>
</feature>
<evidence type="ECO:0000313" key="11">
    <source>
        <dbReference type="Proteomes" id="UP000564885"/>
    </source>
</evidence>
<dbReference type="RefSeq" id="WP_171218141.1">
    <property type="nucleotide sequence ID" value="NZ_JABEPP010000002.1"/>
</dbReference>
<feature type="transmembrane region" description="Helical" evidence="6">
    <location>
        <begin position="517"/>
        <end position="534"/>
    </location>
</feature>
<evidence type="ECO:0000256" key="1">
    <source>
        <dbReference type="ARBA" id="ARBA00004141"/>
    </source>
</evidence>
<evidence type="ECO:0000259" key="8">
    <source>
        <dbReference type="Pfam" id="PF02683"/>
    </source>
</evidence>
<dbReference type="EMBL" id="JABEPP010000002">
    <property type="protein sequence ID" value="NNM72691.1"/>
    <property type="molecule type" value="Genomic_DNA"/>
</dbReference>
<dbReference type="PANTHER" id="PTHR32234:SF3">
    <property type="entry name" value="SUPPRESSION OF COPPER SENSITIVITY PROTEIN"/>
    <property type="match status" value="1"/>
</dbReference>
<evidence type="ECO:0000259" key="9">
    <source>
        <dbReference type="Pfam" id="PF11412"/>
    </source>
</evidence>
<keyword evidence="4 6" id="KW-1133">Transmembrane helix</keyword>
<dbReference type="Proteomes" id="UP000564885">
    <property type="component" value="Unassembled WGS sequence"/>
</dbReference>
<evidence type="ECO:0000256" key="6">
    <source>
        <dbReference type="SAM" id="Phobius"/>
    </source>
</evidence>
<evidence type="ECO:0000313" key="10">
    <source>
        <dbReference type="EMBL" id="NNM72691.1"/>
    </source>
</evidence>